<dbReference type="Proteomes" id="UP001165080">
    <property type="component" value="Unassembled WGS sequence"/>
</dbReference>
<protein>
    <submittedName>
        <fullName evidence="2">Uncharacterized protein</fullName>
    </submittedName>
</protein>
<proteinExistence type="predicted"/>
<evidence type="ECO:0000313" key="3">
    <source>
        <dbReference type="Proteomes" id="UP001165080"/>
    </source>
</evidence>
<dbReference type="AlphaFoldDB" id="A0A9W6F9C6"/>
<name>A0A9W6F9C6_9CHLO</name>
<reference evidence="2 3" key="1">
    <citation type="journal article" date="2023" name="Commun. Biol.">
        <title>Reorganization of the ancestral sex-determining regions during the evolution of trioecy in Pleodorina starrii.</title>
        <authorList>
            <person name="Takahashi K."/>
            <person name="Suzuki S."/>
            <person name="Kawai-Toyooka H."/>
            <person name="Yamamoto K."/>
            <person name="Hamaji T."/>
            <person name="Ootsuki R."/>
            <person name="Yamaguchi H."/>
            <person name="Kawachi M."/>
            <person name="Higashiyama T."/>
            <person name="Nozaki H."/>
        </authorList>
    </citation>
    <scope>NUCLEOTIDE SEQUENCE [LARGE SCALE GENOMIC DNA]</scope>
    <source>
        <strain evidence="2 3">NIES-4479</strain>
    </source>
</reference>
<accession>A0A9W6F9C6</accession>
<organism evidence="2 3">
    <name type="scientific">Pleodorina starrii</name>
    <dbReference type="NCBI Taxonomy" id="330485"/>
    <lineage>
        <taxon>Eukaryota</taxon>
        <taxon>Viridiplantae</taxon>
        <taxon>Chlorophyta</taxon>
        <taxon>core chlorophytes</taxon>
        <taxon>Chlorophyceae</taxon>
        <taxon>CS clade</taxon>
        <taxon>Chlamydomonadales</taxon>
        <taxon>Volvocaceae</taxon>
        <taxon>Pleodorina</taxon>
    </lineage>
</organism>
<feature type="region of interest" description="Disordered" evidence="1">
    <location>
        <begin position="1"/>
        <end position="83"/>
    </location>
</feature>
<evidence type="ECO:0000313" key="2">
    <source>
        <dbReference type="EMBL" id="GLC61257.1"/>
    </source>
</evidence>
<keyword evidence="3" id="KW-1185">Reference proteome</keyword>
<comment type="caution">
    <text evidence="2">The sequence shown here is derived from an EMBL/GenBank/DDBJ whole genome shotgun (WGS) entry which is preliminary data.</text>
</comment>
<feature type="compositionally biased region" description="Low complexity" evidence="1">
    <location>
        <begin position="29"/>
        <end position="65"/>
    </location>
</feature>
<evidence type="ECO:0000256" key="1">
    <source>
        <dbReference type="SAM" id="MobiDB-lite"/>
    </source>
</evidence>
<dbReference type="EMBL" id="BRXU01000044">
    <property type="protein sequence ID" value="GLC61257.1"/>
    <property type="molecule type" value="Genomic_DNA"/>
</dbReference>
<gene>
    <name evidence="2" type="primary">PLESTB002797</name>
    <name evidence="2" type="ORF">PLESTB_001736600</name>
</gene>
<sequence length="143" mass="14039">MVPPSGSTAGGSSGAPPGRPLKQQQGEQAPSTSISTDTAPSTATTTTTTTTNNTATTTTTAAAADSAERNGTVGSPDAVTGADTAPRFFTKYGTVVRTAAAGGLGALALAPGDLGMAAPAPHRTTPRRLICLTADRTPQPGKC</sequence>